<gene>
    <name evidence="3" type="ORF">HX798_01110</name>
</gene>
<protein>
    <submittedName>
        <fullName evidence="3">Uncharacterized protein</fullName>
    </submittedName>
</protein>
<proteinExistence type="predicted"/>
<keyword evidence="2" id="KW-1133">Transmembrane helix</keyword>
<evidence type="ECO:0000256" key="1">
    <source>
        <dbReference type="SAM" id="Coils"/>
    </source>
</evidence>
<name>A0A7Y7Z6X4_PSEPU</name>
<feature type="transmembrane region" description="Helical" evidence="2">
    <location>
        <begin position="261"/>
        <end position="283"/>
    </location>
</feature>
<evidence type="ECO:0000256" key="2">
    <source>
        <dbReference type="SAM" id="Phobius"/>
    </source>
</evidence>
<keyword evidence="2" id="KW-0472">Membrane</keyword>
<reference evidence="3 4" key="1">
    <citation type="submission" date="2020-04" db="EMBL/GenBank/DDBJ databases">
        <title>Molecular characterization of pseudomonads from Agaricus bisporus reveal novel blotch 2 pathogens in Western Europe.</title>
        <authorList>
            <person name="Taparia T."/>
            <person name="Krijger M."/>
            <person name="Haynes E."/>
            <person name="Elpinstone J.G."/>
            <person name="Noble R."/>
            <person name="Van Der Wolf J."/>
        </authorList>
    </citation>
    <scope>NUCLEOTIDE SEQUENCE [LARGE SCALE GENOMIC DNA]</scope>
    <source>
        <strain evidence="3 4">P7765</strain>
    </source>
</reference>
<comment type="caution">
    <text evidence="3">The sequence shown here is derived from an EMBL/GenBank/DDBJ whole genome shotgun (WGS) entry which is preliminary data.</text>
</comment>
<accession>A0A7Y7Z6X4</accession>
<feature type="transmembrane region" description="Helical" evidence="2">
    <location>
        <begin position="295"/>
        <end position="315"/>
    </location>
</feature>
<organism evidence="3 4">
    <name type="scientific">Pseudomonas putida</name>
    <name type="common">Arthrobacter siderocapsulatus</name>
    <dbReference type="NCBI Taxonomy" id="303"/>
    <lineage>
        <taxon>Bacteria</taxon>
        <taxon>Pseudomonadati</taxon>
        <taxon>Pseudomonadota</taxon>
        <taxon>Gammaproteobacteria</taxon>
        <taxon>Pseudomonadales</taxon>
        <taxon>Pseudomonadaceae</taxon>
        <taxon>Pseudomonas</taxon>
    </lineage>
</organism>
<dbReference type="EMBL" id="JACARV010000002">
    <property type="protein sequence ID" value="NWC78882.1"/>
    <property type="molecule type" value="Genomic_DNA"/>
</dbReference>
<dbReference type="AlphaFoldDB" id="A0A7Y7Z6X4"/>
<evidence type="ECO:0000313" key="4">
    <source>
        <dbReference type="Proteomes" id="UP000542695"/>
    </source>
</evidence>
<keyword evidence="2" id="KW-0812">Transmembrane</keyword>
<dbReference type="Proteomes" id="UP000542695">
    <property type="component" value="Unassembled WGS sequence"/>
</dbReference>
<evidence type="ECO:0000313" key="3">
    <source>
        <dbReference type="EMBL" id="NWC78882.1"/>
    </source>
</evidence>
<feature type="transmembrane region" description="Helical" evidence="2">
    <location>
        <begin position="115"/>
        <end position="136"/>
    </location>
</feature>
<dbReference type="RefSeq" id="WP_177010150.1">
    <property type="nucleotide sequence ID" value="NZ_JACARV010000002.1"/>
</dbReference>
<keyword evidence="1" id="KW-0175">Coiled coil</keyword>
<sequence length="319" mass="35398">MDSQEIERRQDSAMLLRTEMCSKKRRLKDAIAKHREVSGVIVTIGEDLKYANLRLSELTSGKGKALASVPDIDVYEFWLSIPGYQGSIQGAKAELAMHGSLQHVSNVSSTSKSGLSGGIVGGLIFGPLGAAAGVLATRKNKVSTRIQEVDTRQVELQITGPGYAWSVVAHSGYVDKFREIRDLINAQGSNRKTIKELCREQGQAVSNLQEKLSRLEKDLEIIGNEAEKRKLDYGTVKKNYASTKLPLVMDLKFRWECLPSIWRWAAIIFGPALLIILASMVVYASITVQPWVNQIIGSALGYVLLWFGVIITYLIRYRI</sequence>
<feature type="coiled-coil region" evidence="1">
    <location>
        <begin position="198"/>
        <end position="225"/>
    </location>
</feature>